<proteinExistence type="predicted"/>
<evidence type="ECO:0000313" key="1">
    <source>
        <dbReference type="EMBL" id="VAW03663.1"/>
    </source>
</evidence>
<organism evidence="1">
    <name type="scientific">hydrothermal vent metagenome</name>
    <dbReference type="NCBI Taxonomy" id="652676"/>
    <lineage>
        <taxon>unclassified sequences</taxon>
        <taxon>metagenomes</taxon>
        <taxon>ecological metagenomes</taxon>
    </lineage>
</organism>
<dbReference type="AlphaFoldDB" id="A0A3B0SHM5"/>
<name>A0A3B0SHM5_9ZZZZ</name>
<accession>A0A3B0SHM5</accession>
<protein>
    <recommendedName>
        <fullName evidence="2">Phage protein, HK97 gp10 family</fullName>
    </recommendedName>
</protein>
<evidence type="ECO:0008006" key="2">
    <source>
        <dbReference type="Google" id="ProtNLM"/>
    </source>
</evidence>
<sequence length="114" mass="12726">MKNVDLTIMAARYEKRLAGMIAGLADQIITSARRRLARNLKSRDGQSALAASLRREATPDGGMRVLTDKSYAKYVEFGTRNQPARPFLTPAAQEVKVTFSTSISEFMDQERNQT</sequence>
<reference evidence="1" key="1">
    <citation type="submission" date="2018-06" db="EMBL/GenBank/DDBJ databases">
        <authorList>
            <person name="Zhirakovskaya E."/>
        </authorList>
    </citation>
    <scope>NUCLEOTIDE SEQUENCE</scope>
</reference>
<dbReference type="NCBIfam" id="TIGR01725">
    <property type="entry name" value="phge_HK97_gp10"/>
    <property type="match status" value="1"/>
</dbReference>
<dbReference type="EMBL" id="UOEJ01000174">
    <property type="protein sequence ID" value="VAW03663.1"/>
    <property type="molecule type" value="Genomic_DNA"/>
</dbReference>
<dbReference type="InterPro" id="IPR010064">
    <property type="entry name" value="HK97-gp10_tail"/>
</dbReference>
<gene>
    <name evidence="1" type="ORF">MNBD_ALPHA01-2099</name>
</gene>